<evidence type="ECO:0000256" key="1">
    <source>
        <dbReference type="ARBA" id="ARBA00007009"/>
    </source>
</evidence>
<protein>
    <recommendedName>
        <fullName evidence="2 6">Nicotianamine synthase</fullName>
        <ecNumber evidence="2 6">2.5.1.43</ecNumber>
    </recommendedName>
</protein>
<dbReference type="Gramene" id="RZC56230">
    <property type="protein sequence ID" value="RZC56230"/>
    <property type="gene ID" value="C5167_015079"/>
</dbReference>
<comment type="catalytic activity">
    <reaction evidence="5 6">
        <text>3 S-adenosyl-L-methionine = nicotianamine + 3 S-methyl-5'-thioadenosine + 3 H(+)</text>
        <dbReference type="Rhea" id="RHEA:16481"/>
        <dbReference type="ChEBI" id="CHEBI:15378"/>
        <dbReference type="ChEBI" id="CHEBI:17509"/>
        <dbReference type="ChEBI" id="CHEBI:58249"/>
        <dbReference type="ChEBI" id="CHEBI:59789"/>
        <dbReference type="EC" id="2.5.1.43"/>
    </reaction>
</comment>
<evidence type="ECO:0000256" key="2">
    <source>
        <dbReference type="ARBA" id="ARBA00012675"/>
    </source>
</evidence>
<dbReference type="SUPFAM" id="SSF53335">
    <property type="entry name" value="S-adenosyl-L-methionine-dependent methyltransferases"/>
    <property type="match status" value="1"/>
</dbReference>
<dbReference type="InterPro" id="IPR029063">
    <property type="entry name" value="SAM-dependent_MTases_sf"/>
</dbReference>
<evidence type="ECO:0000313" key="8">
    <source>
        <dbReference type="Proteomes" id="UP000316621"/>
    </source>
</evidence>
<dbReference type="PANTHER" id="PTHR32266:SF12">
    <property type="entry name" value="NICOTIANAMINE SYNTHASE 3"/>
    <property type="match status" value="1"/>
</dbReference>
<comment type="function">
    <text evidence="6">Synthesizes nicotianamine, a polyamine which serves as a sensor for the physiological iron status within the plant, and/or might be involved in the transport of iron.</text>
</comment>
<dbReference type="EMBL" id="CM010717">
    <property type="protein sequence ID" value="RZC56230.1"/>
    <property type="molecule type" value="Genomic_DNA"/>
</dbReference>
<dbReference type="Pfam" id="PF03059">
    <property type="entry name" value="NAS"/>
    <property type="match status" value="1"/>
</dbReference>
<gene>
    <name evidence="7" type="ORF">C5167_015079</name>
</gene>
<dbReference type="GO" id="GO:0030418">
    <property type="term" value="P:nicotianamine biosynthetic process"/>
    <property type="evidence" value="ECO:0007669"/>
    <property type="project" value="UniProtKB-UniRule"/>
</dbReference>
<keyword evidence="4 6" id="KW-0949">S-adenosyl-L-methionine</keyword>
<dbReference type="OrthoDB" id="1858069at2759"/>
<keyword evidence="3 6" id="KW-0808">Transferase</keyword>
<comment type="similarity">
    <text evidence="1 6">Belongs to the nicotianamine synthase (NAS)-like family.</text>
</comment>
<evidence type="ECO:0000256" key="5">
    <source>
        <dbReference type="ARBA" id="ARBA00049391"/>
    </source>
</evidence>
<evidence type="ECO:0000256" key="4">
    <source>
        <dbReference type="ARBA" id="ARBA00022691"/>
    </source>
</evidence>
<keyword evidence="8" id="KW-1185">Reference proteome</keyword>
<proteinExistence type="inferred from homology"/>
<dbReference type="PROSITE" id="PS51142">
    <property type="entry name" value="NAS"/>
    <property type="match status" value="1"/>
</dbReference>
<evidence type="ECO:0000313" key="7">
    <source>
        <dbReference type="EMBL" id="RZC56230.1"/>
    </source>
</evidence>
<accession>A0A4Y7J846</accession>
<dbReference type="InterPro" id="IPR004298">
    <property type="entry name" value="Nicotian_synth"/>
</dbReference>
<dbReference type="Proteomes" id="UP000316621">
    <property type="component" value="Chromosome 3"/>
</dbReference>
<dbReference type="Gene3D" id="3.40.50.150">
    <property type="entry name" value="Vaccinia Virus protein VP39"/>
    <property type="match status" value="1"/>
</dbReference>
<organism evidence="7 8">
    <name type="scientific">Papaver somniferum</name>
    <name type="common">Opium poppy</name>
    <dbReference type="NCBI Taxonomy" id="3469"/>
    <lineage>
        <taxon>Eukaryota</taxon>
        <taxon>Viridiplantae</taxon>
        <taxon>Streptophyta</taxon>
        <taxon>Embryophyta</taxon>
        <taxon>Tracheophyta</taxon>
        <taxon>Spermatophyta</taxon>
        <taxon>Magnoliopsida</taxon>
        <taxon>Ranunculales</taxon>
        <taxon>Papaveraceae</taxon>
        <taxon>Papaveroideae</taxon>
        <taxon>Papaver</taxon>
    </lineage>
</organism>
<dbReference type="AlphaFoldDB" id="A0A4Y7J846"/>
<evidence type="ECO:0000256" key="3">
    <source>
        <dbReference type="ARBA" id="ARBA00022679"/>
    </source>
</evidence>
<name>A0A4Y7J846_PAPSO</name>
<evidence type="ECO:0000256" key="6">
    <source>
        <dbReference type="RuleBase" id="RU368095"/>
    </source>
</evidence>
<dbReference type="OMA" id="NIDMSPT"/>
<dbReference type="EC" id="2.5.1.43" evidence="2 6"/>
<dbReference type="PANTHER" id="PTHR32266">
    <property type="entry name" value="NICOTIANAMINE SYNTHASE 3"/>
    <property type="match status" value="1"/>
</dbReference>
<reference evidence="7 8" key="1">
    <citation type="journal article" date="2018" name="Science">
        <title>The opium poppy genome and morphinan production.</title>
        <authorList>
            <person name="Guo L."/>
            <person name="Winzer T."/>
            <person name="Yang X."/>
            <person name="Li Y."/>
            <person name="Ning Z."/>
            <person name="He Z."/>
            <person name="Teodor R."/>
            <person name="Lu Y."/>
            <person name="Bowser T.A."/>
            <person name="Graham I.A."/>
            <person name="Ye K."/>
        </authorList>
    </citation>
    <scope>NUCLEOTIDE SEQUENCE [LARGE SCALE GENOMIC DNA]</scope>
    <source>
        <strain evidence="8">cv. HN1</strain>
        <tissue evidence="7">Leaves</tissue>
    </source>
</reference>
<sequence length="322" mass="36242">MSCQQQEEILVKTVCEIYDNISKLDSLKPCKDVDMLFTQLVLTCMPPNPIDTTKLCQKLQDIRSHLIQLCGVAEGLLETHFSTNLGSYENPLDHIEEFPYFSNYIKLGLLEFTILSDHTKSDGHVPERIAFVGSGPLPLTSIVLASNHLRNTSFHNYDIDESANSLATRLVSADPDLSKRMFFHTTDILDVTDELSEYEVVFLAALVGMNKDDKVKVIDHLAKYMAPNSILMLRSAHGARGFLYPIVDPTDLQGFEVLQVFHPTDEVINSVIIARKSPSSTPPPQYSSVDRMIDHPVIRTCKCFETQQDFNHLTHGINCMIE</sequence>
<dbReference type="GO" id="GO:0030410">
    <property type="term" value="F:nicotianamine synthase activity"/>
    <property type="evidence" value="ECO:0007669"/>
    <property type="project" value="UniProtKB-UniRule"/>
</dbReference>